<feature type="signal peptide" evidence="1">
    <location>
        <begin position="1"/>
        <end position="24"/>
    </location>
</feature>
<keyword evidence="1" id="KW-0732">Signal</keyword>
<dbReference type="InterPro" id="IPR037523">
    <property type="entry name" value="VOC_core"/>
</dbReference>
<dbReference type="EMBL" id="CADCTN010000178">
    <property type="protein sequence ID" value="CAA9258407.1"/>
    <property type="molecule type" value="Genomic_DNA"/>
</dbReference>
<accession>A0A6J4IS18</accession>
<dbReference type="InterPro" id="IPR004360">
    <property type="entry name" value="Glyas_Fos-R_dOase_dom"/>
</dbReference>
<dbReference type="InterPro" id="IPR006311">
    <property type="entry name" value="TAT_signal"/>
</dbReference>
<dbReference type="Pfam" id="PF00903">
    <property type="entry name" value="Glyoxalase"/>
    <property type="match status" value="1"/>
</dbReference>
<dbReference type="InterPro" id="IPR029068">
    <property type="entry name" value="Glyas_Bleomycin-R_OHBP_Dase"/>
</dbReference>
<evidence type="ECO:0000256" key="1">
    <source>
        <dbReference type="SAM" id="SignalP"/>
    </source>
</evidence>
<dbReference type="PROSITE" id="PS51819">
    <property type="entry name" value="VOC"/>
    <property type="match status" value="1"/>
</dbReference>
<organism evidence="3">
    <name type="scientific">uncultured Blastococcus sp</name>
    <dbReference type="NCBI Taxonomy" id="217144"/>
    <lineage>
        <taxon>Bacteria</taxon>
        <taxon>Bacillati</taxon>
        <taxon>Actinomycetota</taxon>
        <taxon>Actinomycetes</taxon>
        <taxon>Geodermatophilales</taxon>
        <taxon>Geodermatophilaceae</taxon>
        <taxon>Blastococcus</taxon>
        <taxon>environmental samples</taxon>
    </lineage>
</organism>
<dbReference type="SUPFAM" id="SSF54593">
    <property type="entry name" value="Glyoxalase/Bleomycin resistance protein/Dihydroxybiphenyl dioxygenase"/>
    <property type="match status" value="1"/>
</dbReference>
<dbReference type="AlphaFoldDB" id="A0A6J4IS18"/>
<evidence type="ECO:0000259" key="2">
    <source>
        <dbReference type="PROSITE" id="PS51819"/>
    </source>
</evidence>
<proteinExistence type="predicted"/>
<gene>
    <name evidence="3" type="ORF">AVDCRST_MAG52-2535</name>
</gene>
<dbReference type="PROSITE" id="PS51318">
    <property type="entry name" value="TAT"/>
    <property type="match status" value="1"/>
</dbReference>
<reference evidence="3" key="1">
    <citation type="submission" date="2020-02" db="EMBL/GenBank/DDBJ databases">
        <authorList>
            <person name="Meier V. D."/>
        </authorList>
    </citation>
    <scope>NUCLEOTIDE SEQUENCE</scope>
    <source>
        <strain evidence="3">AVDCRST_MAG52</strain>
    </source>
</reference>
<feature type="chain" id="PRO_5039100046" description="VOC domain-containing protein" evidence="1">
    <location>
        <begin position="25"/>
        <end position="181"/>
    </location>
</feature>
<feature type="domain" description="VOC" evidence="2">
    <location>
        <begin position="48"/>
        <end position="178"/>
    </location>
</feature>
<name>A0A6J4IS18_9ACTN</name>
<evidence type="ECO:0000313" key="3">
    <source>
        <dbReference type="EMBL" id="CAA9258407.1"/>
    </source>
</evidence>
<protein>
    <recommendedName>
        <fullName evidence="2">VOC domain-containing protein</fullName>
    </recommendedName>
</protein>
<sequence>MVSTSSRRTMLLGSVGALATAALAACSSTTPPTAADTPSPPVPGGTLGLGIVGLIVADIPRSLEFYRRLGLAVPADVDTSGGAVRFRMPNDTIFVWETVEYTQAGFDSTYQPTGTGNGDRKVTLEFGFRNADEVTAKHDELVAAGAVSYQAPITWSGGDIRFAMVVDPDENKVGLRWPLAS</sequence>
<dbReference type="PROSITE" id="PS51257">
    <property type="entry name" value="PROKAR_LIPOPROTEIN"/>
    <property type="match status" value="1"/>
</dbReference>
<dbReference type="Gene3D" id="3.10.180.10">
    <property type="entry name" value="2,3-Dihydroxybiphenyl 1,2-Dioxygenase, domain 1"/>
    <property type="match status" value="1"/>
</dbReference>